<comment type="similarity">
    <text evidence="10 11">Belongs to the ABC transporter superfamily. ABCF family. Uup subfamily.</text>
</comment>
<dbReference type="InterPro" id="IPR037118">
    <property type="entry name" value="Val-tRNA_synth_C_sf"/>
</dbReference>
<keyword evidence="2 11" id="KW-0677">Repeat</keyword>
<evidence type="ECO:0000256" key="5">
    <source>
        <dbReference type="ARBA" id="ARBA00022801"/>
    </source>
</evidence>
<dbReference type="PROSITE" id="PS00211">
    <property type="entry name" value="ABC_TRANSPORTER_1"/>
    <property type="match status" value="2"/>
</dbReference>
<evidence type="ECO:0000256" key="4">
    <source>
        <dbReference type="ARBA" id="ARBA00022763"/>
    </source>
</evidence>
<dbReference type="GO" id="GO:0005524">
    <property type="term" value="F:ATP binding"/>
    <property type="evidence" value="ECO:0007669"/>
    <property type="project" value="UniProtKB-UniRule"/>
</dbReference>
<dbReference type="PANTHER" id="PTHR42855">
    <property type="entry name" value="ABC TRANSPORTER ATP-BINDING SUBUNIT"/>
    <property type="match status" value="1"/>
</dbReference>
<comment type="function">
    <text evidence="11">Probably plays a role in ribosome assembly or function. May be involved in resolution of branched DNA intermediates that result from template switching in postreplication gaps. Binds DNA and has ATPase activity.</text>
</comment>
<dbReference type="GO" id="GO:0043022">
    <property type="term" value="F:ribosome binding"/>
    <property type="evidence" value="ECO:0007669"/>
    <property type="project" value="UniProtKB-UniRule"/>
</dbReference>
<evidence type="ECO:0000256" key="11">
    <source>
        <dbReference type="HAMAP-Rule" id="MF_00848"/>
    </source>
</evidence>
<evidence type="ECO:0000256" key="6">
    <source>
        <dbReference type="ARBA" id="ARBA00022840"/>
    </source>
</evidence>
<evidence type="ECO:0000256" key="1">
    <source>
        <dbReference type="ARBA" id="ARBA00022490"/>
    </source>
</evidence>
<dbReference type="Pfam" id="PF16326">
    <property type="entry name" value="ABC_tran_CTD"/>
    <property type="match status" value="1"/>
</dbReference>
<dbReference type="GO" id="GO:0006281">
    <property type="term" value="P:DNA repair"/>
    <property type="evidence" value="ECO:0007669"/>
    <property type="project" value="UniProtKB-KW"/>
</dbReference>
<dbReference type="Gene3D" id="3.40.50.300">
    <property type="entry name" value="P-loop containing nucleotide triphosphate hydrolases"/>
    <property type="match status" value="2"/>
</dbReference>
<gene>
    <name evidence="11" type="primary">uup</name>
    <name evidence="13" type="ORF">MARGE09_P2615</name>
</gene>
<dbReference type="InterPro" id="IPR043686">
    <property type="entry name" value="Uup"/>
</dbReference>
<comment type="subcellular location">
    <subcellularLocation>
        <location evidence="11">Cytoplasm</location>
    </subcellularLocation>
    <text evidence="11">Associates with ribosomes.</text>
</comment>
<proteinExistence type="inferred from homology"/>
<accession>A0AAN1WIX7</accession>
<dbReference type="InterPro" id="IPR032781">
    <property type="entry name" value="ABC_tran_Xtn"/>
</dbReference>
<reference evidence="13 14" key="1">
    <citation type="journal article" date="2022" name="IScience">
        <title>An ultrasensitive nanofiber-based assay for enzymatic hydrolysis and deep-sea microbial degradation of cellulose.</title>
        <authorList>
            <person name="Tsudome M."/>
            <person name="Tachioka M."/>
            <person name="Miyazaki M."/>
            <person name="Uchimura K."/>
            <person name="Tsuda M."/>
            <person name="Takaki Y."/>
            <person name="Deguchi S."/>
        </authorList>
    </citation>
    <scope>NUCLEOTIDE SEQUENCE [LARGE SCALE GENOMIC DNA]</scope>
    <source>
        <strain evidence="13 14">GE09</strain>
    </source>
</reference>
<evidence type="ECO:0000259" key="12">
    <source>
        <dbReference type="PROSITE" id="PS50893"/>
    </source>
</evidence>
<evidence type="ECO:0000256" key="7">
    <source>
        <dbReference type="ARBA" id="ARBA00023125"/>
    </source>
</evidence>
<feature type="binding site" evidence="11">
    <location>
        <begin position="353"/>
        <end position="360"/>
    </location>
    <ligand>
        <name>ATP</name>
        <dbReference type="ChEBI" id="CHEBI:30616"/>
        <label>2</label>
    </ligand>
</feature>
<keyword evidence="3 11" id="KW-0547">Nucleotide-binding</keyword>
<dbReference type="AlphaFoldDB" id="A0AAN1WIX7"/>
<name>A0AAN1WIX7_9GAMM</name>
<keyword evidence="8 11" id="KW-0234">DNA repair</keyword>
<dbReference type="CDD" id="cd03221">
    <property type="entry name" value="ABCF_EF-3"/>
    <property type="match status" value="2"/>
</dbReference>
<dbReference type="GO" id="GO:0005737">
    <property type="term" value="C:cytoplasm"/>
    <property type="evidence" value="ECO:0007669"/>
    <property type="project" value="UniProtKB-SubCell"/>
</dbReference>
<keyword evidence="5 11" id="KW-0378">Hydrolase</keyword>
<feature type="binding site" evidence="11">
    <location>
        <begin position="36"/>
        <end position="43"/>
    </location>
    <ligand>
        <name>ATP</name>
        <dbReference type="ChEBI" id="CHEBI:30616"/>
        <label>1</label>
    </ligand>
</feature>
<evidence type="ECO:0000313" key="13">
    <source>
        <dbReference type="EMBL" id="BCD98414.1"/>
    </source>
</evidence>
<protein>
    <recommendedName>
        <fullName evidence="11">ATP-binding protein Uup</fullName>
        <ecNumber evidence="11">3.6.1.-</ecNumber>
    </recommendedName>
</protein>
<dbReference type="GO" id="GO:0016887">
    <property type="term" value="F:ATP hydrolysis activity"/>
    <property type="evidence" value="ECO:0007669"/>
    <property type="project" value="UniProtKB-UniRule"/>
</dbReference>
<dbReference type="PROSITE" id="PS50893">
    <property type="entry name" value="ABC_TRANSPORTER_2"/>
    <property type="match status" value="2"/>
</dbReference>
<evidence type="ECO:0000256" key="3">
    <source>
        <dbReference type="ARBA" id="ARBA00022741"/>
    </source>
</evidence>
<keyword evidence="1 11" id="KW-0963">Cytoplasm</keyword>
<comment type="catalytic activity">
    <reaction evidence="9 11">
        <text>ATP + H2O = ADP + phosphate + H(+)</text>
        <dbReference type="Rhea" id="RHEA:13065"/>
        <dbReference type="ChEBI" id="CHEBI:15377"/>
        <dbReference type="ChEBI" id="CHEBI:15378"/>
        <dbReference type="ChEBI" id="CHEBI:30616"/>
        <dbReference type="ChEBI" id="CHEBI:43474"/>
        <dbReference type="ChEBI" id="CHEBI:456216"/>
    </reaction>
</comment>
<dbReference type="Pfam" id="PF00005">
    <property type="entry name" value="ABC_tran"/>
    <property type="match status" value="2"/>
</dbReference>
<dbReference type="SUPFAM" id="SSF52540">
    <property type="entry name" value="P-loop containing nucleoside triphosphate hydrolases"/>
    <property type="match status" value="2"/>
</dbReference>
<dbReference type="InterPro" id="IPR032524">
    <property type="entry name" value="ABC_tran_C"/>
</dbReference>
<feature type="domain" description="ABC transporter" evidence="12">
    <location>
        <begin position="321"/>
        <end position="539"/>
    </location>
</feature>
<dbReference type="InterPro" id="IPR017871">
    <property type="entry name" value="ABC_transporter-like_CS"/>
</dbReference>
<dbReference type="Proteomes" id="UP001320119">
    <property type="component" value="Chromosome"/>
</dbReference>
<dbReference type="RefSeq" id="WP_236982725.1">
    <property type="nucleotide sequence ID" value="NZ_AP023086.1"/>
</dbReference>
<dbReference type="EMBL" id="AP023086">
    <property type="protein sequence ID" value="BCD98414.1"/>
    <property type="molecule type" value="Genomic_DNA"/>
</dbReference>
<dbReference type="FunFam" id="3.40.50.300:FF:000309">
    <property type="entry name" value="ABC transporter ATP-binding protein"/>
    <property type="match status" value="1"/>
</dbReference>
<keyword evidence="6 11" id="KW-0067">ATP-binding</keyword>
<evidence type="ECO:0000313" key="14">
    <source>
        <dbReference type="Proteomes" id="UP001320119"/>
    </source>
</evidence>
<dbReference type="InterPro" id="IPR027417">
    <property type="entry name" value="P-loop_NTPase"/>
</dbReference>
<evidence type="ECO:0000256" key="2">
    <source>
        <dbReference type="ARBA" id="ARBA00022737"/>
    </source>
</evidence>
<keyword evidence="7 11" id="KW-0238">DNA-binding</keyword>
<sequence>MSLLKLDNLHLAYGEQVIFDSLGLLLNNGDRLCLVGRNGVGKSTLLKVIDGSIQTDSGSAWHMDGMRIAGLMQDLPDADETSVYDFVAQGLPELADSLTRYHALIHDAGSEAMTEAALNEMARLQGVIEAHDGWAIDNRIETVLTRLELDADAKMQDLSGGWRRRAALARALVIDPDILLLDEPTNHLDVQAIEWLEKELASFGGAVVFVTHDRAFLQNVANRIGELDRGMLSVWDGKYQDFLAFRERQLAEEEKHNSEFDKRLAKEEVWIRQGIKARRTRNEGRVRALKAMRAERAGRRDKMKTSNFSLQQDSASGKIVAELESVSFAYDGWPIIRDFTARIVRGDKIGLIGPNGIGKSTLLKIILGELAPQSGVVKMGTKIEVAYFDQLRDQLDLEQNAMDNVAGGREFIEINGKPRHAISYLNDFLFTGERARTPIKALSGGERNRVLLAKLFSKPANVLVMDEPTNDLDAETLDLLEELLLAFEGTLLLVSHDRAFMDNVVSSTISFEGDGIVREYIGGYHDWLRQGGKWPERESVKSKQQKVADAAEAAKSVAQTPVAAAPKVKKLSYKLQRELDLLPAKIETLENSIASIEQEVAGADFYQQDADTVTKRLEAMAALNEDLEACFERWQELEALQAGEG</sequence>
<dbReference type="InterPro" id="IPR003439">
    <property type="entry name" value="ABC_transporter-like_ATP-bd"/>
</dbReference>
<keyword evidence="14" id="KW-1185">Reference proteome</keyword>
<organism evidence="13 14">
    <name type="scientific">Marinagarivorans cellulosilyticus</name>
    <dbReference type="NCBI Taxonomy" id="2721545"/>
    <lineage>
        <taxon>Bacteria</taxon>
        <taxon>Pseudomonadati</taxon>
        <taxon>Pseudomonadota</taxon>
        <taxon>Gammaproteobacteria</taxon>
        <taxon>Cellvibrionales</taxon>
        <taxon>Cellvibrionaceae</taxon>
        <taxon>Marinagarivorans</taxon>
    </lineage>
</organism>
<dbReference type="InterPro" id="IPR051309">
    <property type="entry name" value="ABCF_ATPase"/>
</dbReference>
<dbReference type="SMART" id="SM00382">
    <property type="entry name" value="AAA"/>
    <property type="match status" value="2"/>
</dbReference>
<dbReference type="PANTHER" id="PTHR42855:SF1">
    <property type="entry name" value="ABC TRANSPORTER DOMAIN-CONTAINING PROTEIN"/>
    <property type="match status" value="1"/>
</dbReference>
<dbReference type="Gene3D" id="1.10.287.380">
    <property type="entry name" value="Valyl-tRNA synthetase, C-terminal domain"/>
    <property type="match status" value="1"/>
</dbReference>
<dbReference type="FunFam" id="3.40.50.300:FF:000011">
    <property type="entry name" value="Putative ABC transporter ATP-binding component"/>
    <property type="match status" value="1"/>
</dbReference>
<evidence type="ECO:0000256" key="10">
    <source>
        <dbReference type="ARBA" id="ARBA00061478"/>
    </source>
</evidence>
<evidence type="ECO:0000256" key="9">
    <source>
        <dbReference type="ARBA" id="ARBA00049360"/>
    </source>
</evidence>
<evidence type="ECO:0000256" key="8">
    <source>
        <dbReference type="ARBA" id="ARBA00023204"/>
    </source>
</evidence>
<dbReference type="HAMAP" id="MF_00848">
    <property type="entry name" value="Uup"/>
    <property type="match status" value="1"/>
</dbReference>
<keyword evidence="4 11" id="KW-0227">DNA damage</keyword>
<dbReference type="EC" id="3.6.1.-" evidence="11"/>
<dbReference type="InterPro" id="IPR003593">
    <property type="entry name" value="AAA+_ATPase"/>
</dbReference>
<feature type="domain" description="ABC transporter" evidence="12">
    <location>
        <begin position="4"/>
        <end position="254"/>
    </location>
</feature>
<dbReference type="KEGG" id="marq:MARGE09_P2615"/>
<dbReference type="Pfam" id="PF12848">
    <property type="entry name" value="ABC_tran_Xtn"/>
    <property type="match status" value="1"/>
</dbReference>
<dbReference type="GO" id="GO:0003677">
    <property type="term" value="F:DNA binding"/>
    <property type="evidence" value="ECO:0007669"/>
    <property type="project" value="UniProtKB-UniRule"/>
</dbReference>